<reference evidence="6" key="1">
    <citation type="submission" date="2018-10" db="EMBL/GenBank/DDBJ databases">
        <authorList>
            <person name="Vincent A.T."/>
            <person name="Schiettekatte O."/>
            <person name="Bourhy P."/>
            <person name="Veyrier F.J."/>
            <person name="Picardeau M."/>
        </authorList>
    </citation>
    <scope>NUCLEOTIDE SEQUENCE</scope>
    <source>
        <strain evidence="6">201702449</strain>
    </source>
</reference>
<dbReference type="EMBL" id="RQGI01000059">
    <property type="protein sequence ID" value="TGL67270.1"/>
    <property type="molecule type" value="Genomic_DNA"/>
</dbReference>
<feature type="domain" description="Pseudouridine synthase RsuA/RluA-like" evidence="4">
    <location>
        <begin position="88"/>
        <end position="237"/>
    </location>
</feature>
<comment type="similarity">
    <text evidence="1">Belongs to the pseudouridine synthase RluA family.</text>
</comment>
<dbReference type="InterPro" id="IPR006145">
    <property type="entry name" value="PsdUridine_synth_RsuA/RluA"/>
</dbReference>
<reference evidence="7" key="2">
    <citation type="journal article" date="2019" name="PLoS Negl. Trop. Dis.">
        <title>Revisiting the worldwide diversity of Leptospira species in the environment.</title>
        <authorList>
            <person name="Vincent A.T."/>
            <person name="Schiettekatte O."/>
            <person name="Bourhy P."/>
            <person name="Veyrier F.J."/>
            <person name="Picardeau M."/>
        </authorList>
    </citation>
    <scope>NUCLEOTIDE SEQUENCE [LARGE SCALE GENOMIC DNA]</scope>
    <source>
        <strain evidence="7">201702449</strain>
    </source>
</reference>
<keyword evidence="2" id="KW-0413">Isomerase</keyword>
<dbReference type="PANTHER" id="PTHR21600:SF44">
    <property type="entry name" value="RIBOSOMAL LARGE SUBUNIT PSEUDOURIDINE SYNTHASE D"/>
    <property type="match status" value="1"/>
</dbReference>
<dbReference type="Proteomes" id="UP001209694">
    <property type="component" value="Unassembled WGS sequence"/>
</dbReference>
<dbReference type="InterPro" id="IPR050188">
    <property type="entry name" value="RluA_PseudoU_synthase"/>
</dbReference>
<dbReference type="GO" id="GO:0140098">
    <property type="term" value="F:catalytic activity, acting on RNA"/>
    <property type="evidence" value="ECO:0007669"/>
    <property type="project" value="UniProtKB-ARBA"/>
</dbReference>
<reference evidence="5" key="3">
    <citation type="submission" date="2022-06" db="EMBL/GenBank/DDBJ databases">
        <title>Leptospira isolates from biofilms formed at urban environments.</title>
        <authorList>
            <person name="Ribeiro P.S."/>
            <person name="Sousa T."/>
            <person name="Carvalho N."/>
            <person name="Aburjaile F."/>
            <person name="Neves F."/>
            <person name="Oliveira D."/>
            <person name="Blanco L."/>
            <person name="Lima J."/>
            <person name="Costa F."/>
            <person name="Brenig B."/>
            <person name="Soares S."/>
            <person name="Ramos R."/>
            <person name="Goes-Neto A."/>
            <person name="Matiuzzi M."/>
            <person name="Azevedo V."/>
            <person name="Ristow P."/>
        </authorList>
    </citation>
    <scope>NUCLEOTIDE SEQUENCE</scope>
    <source>
        <strain evidence="5">VSF7</strain>
    </source>
</reference>
<dbReference type="GeneID" id="93341660"/>
<dbReference type="InterPro" id="IPR006224">
    <property type="entry name" value="PsdUridine_synth_RluA-like_CS"/>
</dbReference>
<keyword evidence="7" id="KW-1185">Reference proteome</keyword>
<dbReference type="Gene3D" id="3.30.2350.10">
    <property type="entry name" value="Pseudouridine synthase"/>
    <property type="match status" value="1"/>
</dbReference>
<evidence type="ECO:0000313" key="8">
    <source>
        <dbReference type="Proteomes" id="UP001209694"/>
    </source>
</evidence>
<evidence type="ECO:0000256" key="1">
    <source>
        <dbReference type="ARBA" id="ARBA00010876"/>
    </source>
</evidence>
<evidence type="ECO:0000313" key="6">
    <source>
        <dbReference type="EMBL" id="TGL67270.1"/>
    </source>
</evidence>
<evidence type="ECO:0000313" key="7">
    <source>
        <dbReference type="Proteomes" id="UP000297352"/>
    </source>
</evidence>
<protein>
    <submittedName>
        <fullName evidence="5">RluA family pseudouridine synthase</fullName>
    </submittedName>
</protein>
<comment type="caution">
    <text evidence="5">The sequence shown here is derived from an EMBL/GenBank/DDBJ whole genome shotgun (WGS) entry which is preliminary data.</text>
</comment>
<name>A0A2N0AS96_9LEPT</name>
<gene>
    <name evidence="6" type="ORF">EHQ60_17895</name>
    <name evidence="5" type="ORF">ND810_09560</name>
</gene>
<sequence length="318" mass="37402">MTSYRSVIRPPYTGKTVITYLTQKFPYHSLEEWEFLIAENRIKVEGEFVNGDKQLSDGDLLEYEPIPGRILEPEVDENYSILKETNEFLFVEKPGNLPMHPAGRYRTKTLLSFLETKYPKIIPVHRLDRETSGIVIFAKSEESRMWLQKKFENREVYKEYFAIVSGNFKTEQTLNGFIGKDIHSAIRKKMVYSSDEFPESKTCQTHFFPILYNEEKDMSLVLVKPITGRIHQIRASLLYLGYPILGDKMYGNRESIFLDFVNSGMTEALKEELVFDRQLLHAYSIRFVDERTNQIVHVHSNPMNEMDFYFPNWKNYVP</sequence>
<evidence type="ECO:0000256" key="3">
    <source>
        <dbReference type="PROSITE-ProRule" id="PRU00182"/>
    </source>
</evidence>
<dbReference type="PROSITE" id="PS01129">
    <property type="entry name" value="PSI_RLU"/>
    <property type="match status" value="1"/>
</dbReference>
<dbReference type="PANTHER" id="PTHR21600">
    <property type="entry name" value="MITOCHONDRIAL RNA PSEUDOURIDINE SYNTHASE"/>
    <property type="match status" value="1"/>
</dbReference>
<dbReference type="Proteomes" id="UP000297352">
    <property type="component" value="Unassembled WGS sequence"/>
</dbReference>
<evidence type="ECO:0000256" key="2">
    <source>
        <dbReference type="ARBA" id="ARBA00023235"/>
    </source>
</evidence>
<keyword evidence="3" id="KW-0694">RNA-binding</keyword>
<organism evidence="5 8">
    <name type="scientific">Leptospira levettii</name>
    <dbReference type="NCBI Taxonomy" id="2023178"/>
    <lineage>
        <taxon>Bacteria</taxon>
        <taxon>Pseudomonadati</taxon>
        <taxon>Spirochaetota</taxon>
        <taxon>Spirochaetia</taxon>
        <taxon>Leptospirales</taxon>
        <taxon>Leptospiraceae</taxon>
        <taxon>Leptospira</taxon>
    </lineage>
</organism>
<dbReference type="RefSeq" id="WP_100729033.1">
    <property type="nucleotide sequence ID" value="NZ_JAMQPS010000001.1"/>
</dbReference>
<dbReference type="GO" id="GO:0009982">
    <property type="term" value="F:pseudouridine synthase activity"/>
    <property type="evidence" value="ECO:0007669"/>
    <property type="project" value="InterPro"/>
</dbReference>
<dbReference type="EMBL" id="JAMQQD010000002">
    <property type="protein sequence ID" value="MCW7515402.1"/>
    <property type="molecule type" value="Genomic_DNA"/>
</dbReference>
<evidence type="ECO:0000259" key="4">
    <source>
        <dbReference type="Pfam" id="PF00849"/>
    </source>
</evidence>
<dbReference type="AlphaFoldDB" id="A0A2N0AS96"/>
<accession>A0A2N0AS96</accession>
<dbReference type="SUPFAM" id="SSF55120">
    <property type="entry name" value="Pseudouridine synthase"/>
    <property type="match status" value="1"/>
</dbReference>
<dbReference type="CDD" id="cd02869">
    <property type="entry name" value="PseudoU_synth_RluA_like"/>
    <property type="match status" value="1"/>
</dbReference>
<dbReference type="PROSITE" id="PS50889">
    <property type="entry name" value="S4"/>
    <property type="match status" value="1"/>
</dbReference>
<dbReference type="InterPro" id="IPR020103">
    <property type="entry name" value="PsdUridine_synth_cat_dom_sf"/>
</dbReference>
<dbReference type="GO" id="GO:0003723">
    <property type="term" value="F:RNA binding"/>
    <property type="evidence" value="ECO:0007669"/>
    <property type="project" value="UniProtKB-KW"/>
</dbReference>
<proteinExistence type="inferred from homology"/>
<dbReference type="GO" id="GO:0000455">
    <property type="term" value="P:enzyme-directed rRNA pseudouridine synthesis"/>
    <property type="evidence" value="ECO:0007669"/>
    <property type="project" value="TreeGrafter"/>
</dbReference>
<evidence type="ECO:0000313" key="5">
    <source>
        <dbReference type="EMBL" id="MCW7515402.1"/>
    </source>
</evidence>
<dbReference type="Pfam" id="PF00849">
    <property type="entry name" value="PseudoU_synth_2"/>
    <property type="match status" value="1"/>
</dbReference>